<dbReference type="SUPFAM" id="SSF52058">
    <property type="entry name" value="L domain-like"/>
    <property type="match status" value="1"/>
</dbReference>
<protein>
    <submittedName>
        <fullName evidence="11">Calmodulin-binding receptor kinase CaMRLK</fullName>
    </submittedName>
</protein>
<feature type="domain" description="Protein kinase" evidence="10">
    <location>
        <begin position="414"/>
        <end position="684"/>
    </location>
</feature>
<evidence type="ECO:0000313" key="11">
    <source>
        <dbReference type="EMBL" id="KAK4440064.1"/>
    </source>
</evidence>
<evidence type="ECO:0000256" key="1">
    <source>
        <dbReference type="ARBA" id="ARBA00004370"/>
    </source>
</evidence>
<evidence type="ECO:0000256" key="2">
    <source>
        <dbReference type="ARBA" id="ARBA00022614"/>
    </source>
</evidence>
<dbReference type="Pfam" id="PF00560">
    <property type="entry name" value="LRR_1"/>
    <property type="match status" value="1"/>
</dbReference>
<reference evidence="11" key="2">
    <citation type="journal article" date="2024" name="Plant">
        <title>Genomic evolution and insights into agronomic trait innovations of Sesamum species.</title>
        <authorList>
            <person name="Miao H."/>
            <person name="Wang L."/>
            <person name="Qu L."/>
            <person name="Liu H."/>
            <person name="Sun Y."/>
            <person name="Le M."/>
            <person name="Wang Q."/>
            <person name="Wei S."/>
            <person name="Zheng Y."/>
            <person name="Lin W."/>
            <person name="Duan Y."/>
            <person name="Cao H."/>
            <person name="Xiong S."/>
            <person name="Wang X."/>
            <person name="Wei L."/>
            <person name="Li C."/>
            <person name="Ma Q."/>
            <person name="Ju M."/>
            <person name="Zhao R."/>
            <person name="Li G."/>
            <person name="Mu C."/>
            <person name="Tian Q."/>
            <person name="Mei H."/>
            <person name="Zhang T."/>
            <person name="Gao T."/>
            <person name="Zhang H."/>
        </authorList>
    </citation>
    <scope>NUCLEOTIDE SEQUENCE</scope>
    <source>
        <strain evidence="11">3651</strain>
    </source>
</reference>
<feature type="signal peptide" evidence="9">
    <location>
        <begin position="1"/>
        <end position="20"/>
    </location>
</feature>
<dbReference type="Gene3D" id="1.10.510.10">
    <property type="entry name" value="Transferase(Phosphotransferase) domain 1"/>
    <property type="match status" value="2"/>
</dbReference>
<evidence type="ECO:0000259" key="10">
    <source>
        <dbReference type="PROSITE" id="PS50011"/>
    </source>
</evidence>
<dbReference type="PROSITE" id="PS51450">
    <property type="entry name" value="LRR"/>
    <property type="match status" value="1"/>
</dbReference>
<gene>
    <name evidence="11" type="ORF">Salat_0341300</name>
</gene>
<dbReference type="Pfam" id="PF07714">
    <property type="entry name" value="PK_Tyr_Ser-Thr"/>
    <property type="match status" value="1"/>
</dbReference>
<comment type="subcellular location">
    <subcellularLocation>
        <location evidence="1">Membrane</location>
    </subcellularLocation>
</comment>
<dbReference type="Gene3D" id="3.80.10.10">
    <property type="entry name" value="Ribonuclease Inhibitor"/>
    <property type="match status" value="2"/>
</dbReference>
<keyword evidence="6 8" id="KW-0472">Membrane</keyword>
<feature type="compositionally biased region" description="Pro residues" evidence="7">
    <location>
        <begin position="284"/>
        <end position="295"/>
    </location>
</feature>
<keyword evidence="11" id="KW-0675">Receptor</keyword>
<dbReference type="FunFam" id="3.30.200.20:FF:000466">
    <property type="entry name" value="Putative LRR receptor-like serine/threonine-protein kinase"/>
    <property type="match status" value="1"/>
</dbReference>
<evidence type="ECO:0000256" key="7">
    <source>
        <dbReference type="SAM" id="MobiDB-lite"/>
    </source>
</evidence>
<dbReference type="GO" id="GO:0004672">
    <property type="term" value="F:protein kinase activity"/>
    <property type="evidence" value="ECO:0007669"/>
    <property type="project" value="InterPro"/>
</dbReference>
<keyword evidence="9" id="KW-0732">Signal</keyword>
<keyword evidence="12" id="KW-1185">Reference proteome</keyword>
<proteinExistence type="predicted"/>
<organism evidence="11 12">
    <name type="scientific">Sesamum alatum</name>
    <dbReference type="NCBI Taxonomy" id="300844"/>
    <lineage>
        <taxon>Eukaryota</taxon>
        <taxon>Viridiplantae</taxon>
        <taxon>Streptophyta</taxon>
        <taxon>Embryophyta</taxon>
        <taxon>Tracheophyta</taxon>
        <taxon>Spermatophyta</taxon>
        <taxon>Magnoliopsida</taxon>
        <taxon>eudicotyledons</taxon>
        <taxon>Gunneridae</taxon>
        <taxon>Pentapetalae</taxon>
        <taxon>asterids</taxon>
        <taxon>lamiids</taxon>
        <taxon>Lamiales</taxon>
        <taxon>Pedaliaceae</taxon>
        <taxon>Sesamum</taxon>
    </lineage>
</organism>
<dbReference type="SUPFAM" id="SSF56112">
    <property type="entry name" value="Protein kinase-like (PK-like)"/>
    <property type="match status" value="1"/>
</dbReference>
<evidence type="ECO:0000256" key="9">
    <source>
        <dbReference type="SAM" id="SignalP"/>
    </source>
</evidence>
<dbReference type="AlphaFoldDB" id="A0AAE1Z1D0"/>
<keyword evidence="11" id="KW-0418">Kinase</keyword>
<name>A0AAE1Z1D0_9LAMI</name>
<dbReference type="InterPro" id="IPR011009">
    <property type="entry name" value="Kinase-like_dom_sf"/>
</dbReference>
<dbReference type="Proteomes" id="UP001293254">
    <property type="component" value="Unassembled WGS sequence"/>
</dbReference>
<feature type="transmembrane region" description="Helical" evidence="8">
    <location>
        <begin position="318"/>
        <end position="341"/>
    </location>
</feature>
<dbReference type="InterPro" id="IPR001245">
    <property type="entry name" value="Ser-Thr/Tyr_kinase_cat_dom"/>
</dbReference>
<dbReference type="InterPro" id="IPR001611">
    <property type="entry name" value="Leu-rich_rpt"/>
</dbReference>
<keyword evidence="4" id="KW-0677">Repeat</keyword>
<sequence length="688" mass="76434">MKVLFIFTLFISSLVFLAEAESSAPACNSSDQALLARAFASVSGFNISWFFNTSLSNCTSPPISEIQLSSRNLSGTVSWKFIKNMTQLRKIDLSNNSLTGSVPPLVWLLPGLAEINLSKNRLGGAIGFPRPGLLRSSPVRKIDLSFNRFKNFTYLSNFPNLRFLNLSHNDFQAVLLPFWFTNLTNLESLDISGCNISGNLKLVSGLQFLKYLDISSNHFTGKFPADFPPLGNLVFLNISFNNFSGFFSSKEVQRFGASAFFHAGNLIFRSNKTTSPDLHIKSHPPTPLIHKPAPPKNTENNLNSVEKKKPKSRSRKTLILVASLASSFLLLAVGIFSYCVYKRRKTARQNKWSISKPIQIPFRLEKSGPFSFETESGSSWIADIKEPTSAPVVMFEKPLMNLTFKDLIAATSHFGKESLLAEGRCGPLYRAVLPGDLHVAIKVLENARRLSHDDAVAMFDDFSRLKHPNLLPISGYCIAGKEKLVLYEFMANGDLHRWLHELPTGAPNVEDWSTDTWEIQNGTHNASPEKMEWRTRHRIAVGVARGLAYLHHARSKPVVHGHLVPSNILLADDFEPRITDFALSQDRAAGGSTEDDVYNFGVVLVELLTGQLGSSETIDWMRRLVKEGQAAKALDSRLRGGGRDSVSEMVECLRVGYLCTAESPGKRPTMQQVLGLLKDIHPSPLELI</sequence>
<dbReference type="InterPro" id="IPR046959">
    <property type="entry name" value="PRK1-6/SRF4-like"/>
</dbReference>
<evidence type="ECO:0000313" key="12">
    <source>
        <dbReference type="Proteomes" id="UP001293254"/>
    </source>
</evidence>
<dbReference type="GO" id="GO:0016020">
    <property type="term" value="C:membrane"/>
    <property type="evidence" value="ECO:0007669"/>
    <property type="project" value="UniProtKB-SubCell"/>
</dbReference>
<feature type="chain" id="PRO_5041911475" evidence="9">
    <location>
        <begin position="21"/>
        <end position="688"/>
    </location>
</feature>
<evidence type="ECO:0000256" key="6">
    <source>
        <dbReference type="ARBA" id="ARBA00023136"/>
    </source>
</evidence>
<dbReference type="GO" id="GO:0005524">
    <property type="term" value="F:ATP binding"/>
    <property type="evidence" value="ECO:0007669"/>
    <property type="project" value="InterPro"/>
</dbReference>
<evidence type="ECO:0000256" key="3">
    <source>
        <dbReference type="ARBA" id="ARBA00022692"/>
    </source>
</evidence>
<keyword evidence="11" id="KW-0808">Transferase</keyword>
<reference evidence="11" key="1">
    <citation type="submission" date="2020-06" db="EMBL/GenBank/DDBJ databases">
        <authorList>
            <person name="Li T."/>
            <person name="Hu X."/>
            <person name="Zhang T."/>
            <person name="Song X."/>
            <person name="Zhang H."/>
            <person name="Dai N."/>
            <person name="Sheng W."/>
            <person name="Hou X."/>
            <person name="Wei L."/>
        </authorList>
    </citation>
    <scope>NUCLEOTIDE SEQUENCE</scope>
    <source>
        <strain evidence="11">3651</strain>
        <tissue evidence="11">Leaf</tissue>
    </source>
</reference>
<dbReference type="PROSITE" id="PS50011">
    <property type="entry name" value="PROTEIN_KINASE_DOM"/>
    <property type="match status" value="1"/>
</dbReference>
<accession>A0AAE1Z1D0</accession>
<dbReference type="PANTHER" id="PTHR48007">
    <property type="entry name" value="LEUCINE-RICH REPEAT RECEPTOR-LIKE PROTEIN KINASE PXC1"/>
    <property type="match status" value="1"/>
</dbReference>
<evidence type="ECO:0000256" key="4">
    <source>
        <dbReference type="ARBA" id="ARBA00022737"/>
    </source>
</evidence>
<dbReference type="Pfam" id="PF13855">
    <property type="entry name" value="LRR_8"/>
    <property type="match status" value="1"/>
</dbReference>
<comment type="caution">
    <text evidence="11">The sequence shown here is derived from an EMBL/GenBank/DDBJ whole genome shotgun (WGS) entry which is preliminary data.</text>
</comment>
<dbReference type="InterPro" id="IPR032675">
    <property type="entry name" value="LRR_dom_sf"/>
</dbReference>
<dbReference type="InterPro" id="IPR000719">
    <property type="entry name" value="Prot_kinase_dom"/>
</dbReference>
<keyword evidence="2" id="KW-0433">Leucine-rich repeat</keyword>
<evidence type="ECO:0000256" key="5">
    <source>
        <dbReference type="ARBA" id="ARBA00022989"/>
    </source>
</evidence>
<dbReference type="PANTHER" id="PTHR48007:SF84">
    <property type="entry name" value="(WILD MALAYSIAN BANANA) HYPOTHETICAL PROTEIN"/>
    <property type="match status" value="1"/>
</dbReference>
<evidence type="ECO:0000256" key="8">
    <source>
        <dbReference type="SAM" id="Phobius"/>
    </source>
</evidence>
<keyword evidence="5 8" id="KW-1133">Transmembrane helix</keyword>
<dbReference type="Gene3D" id="3.30.200.20">
    <property type="entry name" value="Phosphorylase Kinase, domain 1"/>
    <property type="match status" value="1"/>
</dbReference>
<keyword evidence="3 8" id="KW-0812">Transmembrane</keyword>
<dbReference type="EMBL" id="JACGWO010000001">
    <property type="protein sequence ID" value="KAK4440064.1"/>
    <property type="molecule type" value="Genomic_DNA"/>
</dbReference>
<dbReference type="Pfam" id="PF13516">
    <property type="entry name" value="LRR_6"/>
    <property type="match status" value="1"/>
</dbReference>
<feature type="region of interest" description="Disordered" evidence="7">
    <location>
        <begin position="282"/>
        <end position="310"/>
    </location>
</feature>